<comment type="caution">
    <text evidence="1">The sequence shown here is derived from an EMBL/GenBank/DDBJ whole genome shotgun (WGS) entry which is preliminary data.</text>
</comment>
<proteinExistence type="predicted"/>
<dbReference type="Proteomes" id="UP001158049">
    <property type="component" value="Unassembled WGS sequence"/>
</dbReference>
<dbReference type="RefSeq" id="WP_283445117.1">
    <property type="nucleotide sequence ID" value="NZ_FXUL01000029.1"/>
</dbReference>
<reference evidence="1 2" key="1">
    <citation type="submission" date="2017-05" db="EMBL/GenBank/DDBJ databases">
        <authorList>
            <person name="Varghese N."/>
            <person name="Submissions S."/>
        </authorList>
    </citation>
    <scope>NUCLEOTIDE SEQUENCE [LARGE SCALE GENOMIC DNA]</scope>
    <source>
        <strain evidence="1 2">DSM 26001</strain>
    </source>
</reference>
<sequence length="65" mass="7192">MVQDELGSRMHALTEGVTSVPAGLGNLVAHIGAFAQAMPPEWVRTWRETEPGRQGWMVRYRSGLV</sequence>
<evidence type="ECO:0000313" key="1">
    <source>
        <dbReference type="EMBL" id="SMP78530.1"/>
    </source>
</evidence>
<accession>A0ABY1QTQ6</accession>
<evidence type="ECO:0000313" key="2">
    <source>
        <dbReference type="Proteomes" id="UP001158049"/>
    </source>
</evidence>
<organism evidence="1 2">
    <name type="scientific">Noviherbaspirillum suwonense</name>
    <dbReference type="NCBI Taxonomy" id="1224511"/>
    <lineage>
        <taxon>Bacteria</taxon>
        <taxon>Pseudomonadati</taxon>
        <taxon>Pseudomonadota</taxon>
        <taxon>Betaproteobacteria</taxon>
        <taxon>Burkholderiales</taxon>
        <taxon>Oxalobacteraceae</taxon>
        <taxon>Noviherbaspirillum</taxon>
    </lineage>
</organism>
<dbReference type="EMBL" id="FXUL01000029">
    <property type="protein sequence ID" value="SMP78530.1"/>
    <property type="molecule type" value="Genomic_DNA"/>
</dbReference>
<name>A0ABY1QTQ6_9BURK</name>
<protein>
    <submittedName>
        <fullName evidence="1">Uncharacterized protein</fullName>
    </submittedName>
</protein>
<keyword evidence="2" id="KW-1185">Reference proteome</keyword>
<gene>
    <name evidence="1" type="ORF">SAMN06295970_12911</name>
</gene>